<dbReference type="InterPro" id="IPR036390">
    <property type="entry name" value="WH_DNA-bd_sf"/>
</dbReference>
<dbReference type="FunFam" id="1.10.10.10:FF:000292">
    <property type="entry name" value="O-methyltransferase ZRP4"/>
    <property type="match status" value="1"/>
</dbReference>
<evidence type="ECO:0000256" key="4">
    <source>
        <dbReference type="ARBA" id="ARBA00022691"/>
    </source>
</evidence>
<evidence type="ECO:0000256" key="2">
    <source>
        <dbReference type="ARBA" id="ARBA00022603"/>
    </source>
</evidence>
<dbReference type="GO" id="GO:0030187">
    <property type="term" value="P:melatonin biosynthetic process"/>
    <property type="evidence" value="ECO:0007669"/>
    <property type="project" value="UniProtKB-ARBA"/>
</dbReference>
<dbReference type="SUPFAM" id="SSF53335">
    <property type="entry name" value="S-adenosyl-L-methionine-dependent methyltransferases"/>
    <property type="match status" value="1"/>
</dbReference>
<feature type="domain" description="O-methyltransferase dimerisation" evidence="8">
    <location>
        <begin position="25"/>
        <end position="119"/>
    </location>
</feature>
<evidence type="ECO:0000256" key="6">
    <source>
        <dbReference type="PIRSR" id="PIRSR005739-1"/>
    </source>
</evidence>
<keyword evidence="2" id="KW-0489">Methyltransferase</keyword>
<dbReference type="PANTHER" id="PTHR11746">
    <property type="entry name" value="O-METHYLTRANSFERASE"/>
    <property type="match status" value="1"/>
</dbReference>
<evidence type="ECO:0000313" key="9">
    <source>
        <dbReference type="EMBL" id="CAD6333229.1"/>
    </source>
</evidence>
<evidence type="ECO:0000259" key="8">
    <source>
        <dbReference type="Pfam" id="PF08100"/>
    </source>
</evidence>
<keyword evidence="4" id="KW-0949">S-adenosyl-L-methionine</keyword>
<accession>A0A811RVE1</accession>
<dbReference type="InterPro" id="IPR001077">
    <property type="entry name" value="COMT_C"/>
</dbReference>
<dbReference type="EMBL" id="CAJGYO010000017">
    <property type="protein sequence ID" value="CAD6333229.1"/>
    <property type="molecule type" value="Genomic_DNA"/>
</dbReference>
<comment type="subunit">
    <text evidence="1">Homodimer.</text>
</comment>
<keyword evidence="10" id="KW-1185">Reference proteome</keyword>
<dbReference type="Pfam" id="PF00891">
    <property type="entry name" value="Methyltransf_2"/>
    <property type="match status" value="1"/>
</dbReference>
<evidence type="ECO:0008006" key="11">
    <source>
        <dbReference type="Google" id="ProtNLM"/>
    </source>
</evidence>
<proteinExistence type="inferred from homology"/>
<dbReference type="InterPro" id="IPR016461">
    <property type="entry name" value="COMT-like"/>
</dbReference>
<reference evidence="9" key="1">
    <citation type="submission" date="2020-10" db="EMBL/GenBank/DDBJ databases">
        <authorList>
            <person name="Han B."/>
            <person name="Lu T."/>
            <person name="Zhao Q."/>
            <person name="Huang X."/>
            <person name="Zhao Y."/>
        </authorList>
    </citation>
    <scope>NUCLEOTIDE SEQUENCE</scope>
</reference>
<feature type="active site" description="Proton acceptor" evidence="6">
    <location>
        <position position="275"/>
    </location>
</feature>
<comment type="similarity">
    <text evidence="5">Belongs to the class I-like SAM-binding methyltransferase superfamily. Cation-independent O-methyltransferase family.</text>
</comment>
<organism evidence="9 10">
    <name type="scientific">Miscanthus lutarioriparius</name>
    <dbReference type="NCBI Taxonomy" id="422564"/>
    <lineage>
        <taxon>Eukaryota</taxon>
        <taxon>Viridiplantae</taxon>
        <taxon>Streptophyta</taxon>
        <taxon>Embryophyta</taxon>
        <taxon>Tracheophyta</taxon>
        <taxon>Spermatophyta</taxon>
        <taxon>Magnoliopsida</taxon>
        <taxon>Liliopsida</taxon>
        <taxon>Poales</taxon>
        <taxon>Poaceae</taxon>
        <taxon>PACMAD clade</taxon>
        <taxon>Panicoideae</taxon>
        <taxon>Andropogonodae</taxon>
        <taxon>Andropogoneae</taxon>
        <taxon>Saccharinae</taxon>
        <taxon>Miscanthus</taxon>
    </lineage>
</organism>
<comment type="caution">
    <text evidence="9">The sequence shown here is derived from an EMBL/GenBank/DDBJ whole genome shotgun (WGS) entry which is preliminary data.</text>
</comment>
<evidence type="ECO:0000259" key="7">
    <source>
        <dbReference type="Pfam" id="PF00891"/>
    </source>
</evidence>
<dbReference type="InterPro" id="IPR036388">
    <property type="entry name" value="WH-like_DNA-bd_sf"/>
</dbReference>
<dbReference type="InterPro" id="IPR012967">
    <property type="entry name" value="COMT_dimerisation"/>
</dbReference>
<feature type="domain" description="O-methyltransferase C-terminal" evidence="7">
    <location>
        <begin position="141"/>
        <end position="351"/>
    </location>
</feature>
<dbReference type="Pfam" id="PF08100">
    <property type="entry name" value="Dimerisation"/>
    <property type="match status" value="1"/>
</dbReference>
<name>A0A811RVE1_9POAL</name>
<dbReference type="Gene3D" id="1.10.10.10">
    <property type="entry name" value="Winged helix-like DNA-binding domain superfamily/Winged helix DNA-binding domain"/>
    <property type="match status" value="1"/>
</dbReference>
<dbReference type="PROSITE" id="PS51683">
    <property type="entry name" value="SAM_OMT_II"/>
    <property type="match status" value="1"/>
</dbReference>
<dbReference type="GO" id="GO:0046983">
    <property type="term" value="F:protein dimerization activity"/>
    <property type="evidence" value="ECO:0007669"/>
    <property type="project" value="InterPro"/>
</dbReference>
<dbReference type="Gene3D" id="3.40.50.150">
    <property type="entry name" value="Vaccinia Virus protein VP39"/>
    <property type="match status" value="1"/>
</dbReference>
<dbReference type="FunFam" id="3.40.50.150:FF:000057">
    <property type="entry name" value="O-methyltransferase ZRP4"/>
    <property type="match status" value="1"/>
</dbReference>
<evidence type="ECO:0000256" key="1">
    <source>
        <dbReference type="ARBA" id="ARBA00011738"/>
    </source>
</evidence>
<sequence length="369" mass="40095">MAAPAKAQHASTDQQTTLDAQLQLWHHTFGYVKSMALKAALDLRIPDAIHQHGGSATLPQIVTKVTLHPSKIPCLRRLMRVLTQTGVFGVVVQPHSTTTDADDGGEPVYELTLASRLLIGSSPNVSPFLNMVLGTIFVSSFLDLGEWFQHELPDPSPFKLTHGRHVWDLARHDASFAELCDNGMVADSGFIMDVMVKECGDVFRGISGSLVDVAGGLGGASQAIAKAFPHIECSVLDLPNVVAAAPTNTEVKYIAGDMFESIPSANVVFLKWILHDWSDAECVKILKNCKKAIASQGGGKVIILDMVVGAGSSDEKHVETQILFDLFMMFINGAERDELEWKKIIFEAGFSSYKIIPVLGVRSIIEVYP</sequence>
<evidence type="ECO:0000256" key="3">
    <source>
        <dbReference type="ARBA" id="ARBA00022679"/>
    </source>
</evidence>
<gene>
    <name evidence="9" type="ORF">NCGR_LOCUS57327</name>
</gene>
<evidence type="ECO:0000313" key="10">
    <source>
        <dbReference type="Proteomes" id="UP000604825"/>
    </source>
</evidence>
<dbReference type="GO" id="GO:0017096">
    <property type="term" value="F:acetylserotonin O-methyltransferase activity"/>
    <property type="evidence" value="ECO:0007669"/>
    <property type="project" value="UniProtKB-ARBA"/>
</dbReference>
<protein>
    <recommendedName>
        <fullName evidence="11">O-methyltransferase ZRP4</fullName>
    </recommendedName>
</protein>
<dbReference type="GO" id="GO:0032259">
    <property type="term" value="P:methylation"/>
    <property type="evidence" value="ECO:0007669"/>
    <property type="project" value="UniProtKB-KW"/>
</dbReference>
<dbReference type="Proteomes" id="UP000604825">
    <property type="component" value="Unassembled WGS sequence"/>
</dbReference>
<dbReference type="InterPro" id="IPR029063">
    <property type="entry name" value="SAM-dependent_MTases_sf"/>
</dbReference>
<keyword evidence="3" id="KW-0808">Transferase</keyword>
<dbReference type="PIRSF" id="PIRSF005739">
    <property type="entry name" value="O-mtase"/>
    <property type="match status" value="1"/>
</dbReference>
<evidence type="ECO:0000256" key="5">
    <source>
        <dbReference type="ARBA" id="ARBA00038277"/>
    </source>
</evidence>
<dbReference type="OrthoDB" id="757282at2759"/>
<dbReference type="AlphaFoldDB" id="A0A811RVE1"/>
<dbReference type="SUPFAM" id="SSF46785">
    <property type="entry name" value="Winged helix' DNA-binding domain"/>
    <property type="match status" value="1"/>
</dbReference>